<comment type="similarity">
    <text evidence="3 9">Belongs to the transaldolase family. Type 3B subfamily.</text>
</comment>
<organism evidence="10 11">
    <name type="scientific">Negativicoccus succinicivorans</name>
    <dbReference type="NCBI Taxonomy" id="620903"/>
    <lineage>
        <taxon>Bacteria</taxon>
        <taxon>Bacillati</taxon>
        <taxon>Bacillota</taxon>
        <taxon>Negativicutes</taxon>
        <taxon>Veillonellales</taxon>
        <taxon>Veillonellaceae</taxon>
        <taxon>Negativicoccus</taxon>
    </lineage>
</organism>
<dbReference type="GO" id="GO:0016832">
    <property type="term" value="F:aldehyde-lyase activity"/>
    <property type="evidence" value="ECO:0007669"/>
    <property type="project" value="InterPro"/>
</dbReference>
<evidence type="ECO:0000256" key="2">
    <source>
        <dbReference type="ARBA" id="ARBA00004857"/>
    </source>
</evidence>
<comment type="function">
    <text evidence="9">Transaldolase is important for the balance of metabolites in the pentose-phosphate pathway.</text>
</comment>
<dbReference type="PANTHER" id="PTHR10683:SF36">
    <property type="entry name" value="TRANSALDOLASE"/>
    <property type="match status" value="1"/>
</dbReference>
<evidence type="ECO:0000256" key="1">
    <source>
        <dbReference type="ARBA" id="ARBA00004496"/>
    </source>
</evidence>
<dbReference type="NCBIfam" id="TIGR00875">
    <property type="entry name" value="fsa_talC_mipB"/>
    <property type="match status" value="1"/>
</dbReference>
<dbReference type="SUPFAM" id="SSF51569">
    <property type="entry name" value="Aldolase"/>
    <property type="match status" value="1"/>
</dbReference>
<dbReference type="InterPro" id="IPR022999">
    <property type="entry name" value="Transaldolase_3B"/>
</dbReference>
<dbReference type="PANTHER" id="PTHR10683">
    <property type="entry name" value="TRANSALDOLASE"/>
    <property type="match status" value="1"/>
</dbReference>
<feature type="active site" description="Schiff-base intermediate with substrate" evidence="9">
    <location>
        <position position="83"/>
    </location>
</feature>
<comment type="catalytic activity">
    <reaction evidence="8 9">
        <text>D-sedoheptulose 7-phosphate + D-glyceraldehyde 3-phosphate = D-erythrose 4-phosphate + beta-D-fructose 6-phosphate</text>
        <dbReference type="Rhea" id="RHEA:17053"/>
        <dbReference type="ChEBI" id="CHEBI:16897"/>
        <dbReference type="ChEBI" id="CHEBI:57483"/>
        <dbReference type="ChEBI" id="CHEBI:57634"/>
        <dbReference type="ChEBI" id="CHEBI:59776"/>
        <dbReference type="EC" id="2.2.1.2"/>
    </reaction>
</comment>
<dbReference type="PROSITE" id="PS00958">
    <property type="entry name" value="TRANSALDOLASE_2"/>
    <property type="match status" value="1"/>
</dbReference>
<evidence type="ECO:0000256" key="8">
    <source>
        <dbReference type="ARBA" id="ARBA00048810"/>
    </source>
</evidence>
<keyword evidence="5 9" id="KW-0808">Transferase</keyword>
<dbReference type="GeneID" id="93485904"/>
<evidence type="ECO:0000256" key="5">
    <source>
        <dbReference type="ARBA" id="ARBA00022679"/>
    </source>
</evidence>
<comment type="subcellular location">
    <subcellularLocation>
        <location evidence="1 9">Cytoplasm</location>
    </subcellularLocation>
</comment>
<dbReference type="GO" id="GO:0005737">
    <property type="term" value="C:cytoplasm"/>
    <property type="evidence" value="ECO:0007669"/>
    <property type="project" value="UniProtKB-SubCell"/>
</dbReference>
<evidence type="ECO:0000256" key="9">
    <source>
        <dbReference type="HAMAP-Rule" id="MF_00494"/>
    </source>
</evidence>
<dbReference type="EC" id="2.2.1.2" evidence="9"/>
<keyword evidence="6 9" id="KW-0570">Pentose shunt</keyword>
<dbReference type="GO" id="GO:0004801">
    <property type="term" value="F:transaldolase activity"/>
    <property type="evidence" value="ECO:0007669"/>
    <property type="project" value="UniProtKB-UniRule"/>
</dbReference>
<dbReference type="HAMAP" id="MF_00494">
    <property type="entry name" value="Transaldolase_3b"/>
    <property type="match status" value="1"/>
</dbReference>
<dbReference type="FunFam" id="3.20.20.70:FF:000018">
    <property type="entry name" value="Probable transaldolase"/>
    <property type="match status" value="1"/>
</dbReference>
<reference evidence="10 11" key="1">
    <citation type="submission" date="2020-08" db="EMBL/GenBank/DDBJ databases">
        <title>Genomic Encyclopedia of Type Strains, Phase IV (KMG-IV): sequencing the most valuable type-strain genomes for metagenomic binning, comparative biology and taxonomic classification.</title>
        <authorList>
            <person name="Goeker M."/>
        </authorList>
    </citation>
    <scope>NUCLEOTIDE SEQUENCE [LARGE SCALE GENOMIC DNA]</scope>
    <source>
        <strain evidence="10 11">DSM 21255</strain>
    </source>
</reference>
<dbReference type="AlphaFoldDB" id="A0A841R4Y5"/>
<dbReference type="InterPro" id="IPR013785">
    <property type="entry name" value="Aldolase_TIM"/>
</dbReference>
<dbReference type="Gene3D" id="3.20.20.70">
    <property type="entry name" value="Aldolase class I"/>
    <property type="match status" value="1"/>
</dbReference>
<keyword evidence="7 9" id="KW-0704">Schiff base</keyword>
<comment type="pathway">
    <text evidence="2 9">Carbohydrate degradation; pentose phosphate pathway; D-glyceraldehyde 3-phosphate and beta-D-fructose 6-phosphate from D-ribose 5-phosphate and D-xylulose 5-phosphate (non-oxidative stage): step 2/3.</text>
</comment>
<accession>A0A841R4Y5</accession>
<dbReference type="PROSITE" id="PS01054">
    <property type="entry name" value="TRANSALDOLASE_1"/>
    <property type="match status" value="1"/>
</dbReference>
<dbReference type="EMBL" id="JACHHI010000002">
    <property type="protein sequence ID" value="MBB6477602.1"/>
    <property type="molecule type" value="Genomic_DNA"/>
</dbReference>
<evidence type="ECO:0000256" key="4">
    <source>
        <dbReference type="ARBA" id="ARBA00022490"/>
    </source>
</evidence>
<dbReference type="Pfam" id="PF00923">
    <property type="entry name" value="TAL_FSA"/>
    <property type="match status" value="1"/>
</dbReference>
<dbReference type="GO" id="GO:0006098">
    <property type="term" value="P:pentose-phosphate shunt"/>
    <property type="evidence" value="ECO:0007669"/>
    <property type="project" value="UniProtKB-UniRule"/>
</dbReference>
<dbReference type="OrthoDB" id="9807051at2"/>
<evidence type="ECO:0000256" key="7">
    <source>
        <dbReference type="ARBA" id="ARBA00023270"/>
    </source>
</evidence>
<gene>
    <name evidence="9" type="primary">tal</name>
    <name evidence="10" type="ORF">HNR45_000632</name>
</gene>
<proteinExistence type="inferred from homology"/>
<evidence type="ECO:0000256" key="6">
    <source>
        <dbReference type="ARBA" id="ARBA00023126"/>
    </source>
</evidence>
<evidence type="ECO:0000256" key="3">
    <source>
        <dbReference type="ARBA" id="ARBA00005740"/>
    </source>
</evidence>
<evidence type="ECO:0000313" key="10">
    <source>
        <dbReference type="EMBL" id="MBB6477602.1"/>
    </source>
</evidence>
<protein>
    <recommendedName>
        <fullName evidence="9">Probable transaldolase</fullName>
        <ecNumber evidence="9">2.2.1.2</ecNumber>
    </recommendedName>
</protein>
<name>A0A841R4Y5_9FIRM</name>
<keyword evidence="11" id="KW-1185">Reference proteome</keyword>
<dbReference type="GO" id="GO:0005975">
    <property type="term" value="P:carbohydrate metabolic process"/>
    <property type="evidence" value="ECO:0007669"/>
    <property type="project" value="InterPro"/>
</dbReference>
<dbReference type="CDD" id="cd00956">
    <property type="entry name" value="Transaldolase_FSA"/>
    <property type="match status" value="1"/>
</dbReference>
<dbReference type="RefSeq" id="WP_024048723.1">
    <property type="nucleotide sequence ID" value="NZ_CABWNB010000003.1"/>
</dbReference>
<keyword evidence="4 9" id="KW-0963">Cytoplasm</keyword>
<sequence>MKFFIDTAIVDEIRAAHRLGVVAGVTTNPSLMAKAGQDPKKVIQEIASFVDGPISAEVLAEDADGMVREGREWAKVAPQVTVKVPLTAEGLAATRVLADEGIKVNVTLIFNASQALLAARAGAAFVSPFIGRLDDIGANGSELVRTIATIFKEHHIATEIIAASIRRPLDITEAALAGAHIATVPYKVLLAALEHPLTKAGIERFAEDWRQVTQKTK</sequence>
<dbReference type="InterPro" id="IPR001585">
    <property type="entry name" value="TAL/FSA"/>
</dbReference>
<evidence type="ECO:0000313" key="11">
    <source>
        <dbReference type="Proteomes" id="UP000591941"/>
    </source>
</evidence>
<comment type="caution">
    <text evidence="10">The sequence shown here is derived from an EMBL/GenBank/DDBJ whole genome shotgun (WGS) entry which is preliminary data.</text>
</comment>
<dbReference type="InterPro" id="IPR004731">
    <property type="entry name" value="Transaldolase_3B/F6P_aldolase"/>
</dbReference>
<dbReference type="InterPro" id="IPR033919">
    <property type="entry name" value="TSA/FSA_arc/bac"/>
</dbReference>
<dbReference type="InterPro" id="IPR018225">
    <property type="entry name" value="Transaldolase_AS"/>
</dbReference>
<dbReference type="Proteomes" id="UP000591941">
    <property type="component" value="Unassembled WGS sequence"/>
</dbReference>
<dbReference type="UniPathway" id="UPA00115">
    <property type="reaction ID" value="UER00414"/>
</dbReference>